<dbReference type="AlphaFoldDB" id="A0A1I3HFK2"/>
<feature type="domain" description="SGNH hydrolase-type esterase" evidence="1">
    <location>
        <begin position="26"/>
        <end position="263"/>
    </location>
</feature>
<evidence type="ECO:0000259" key="1">
    <source>
        <dbReference type="Pfam" id="PF13472"/>
    </source>
</evidence>
<dbReference type="InterPro" id="IPR013830">
    <property type="entry name" value="SGNH_hydro"/>
</dbReference>
<dbReference type="RefSeq" id="WP_090626115.1">
    <property type="nucleotide sequence ID" value="NZ_FOQO01000003.1"/>
</dbReference>
<dbReference type="PANTHER" id="PTHR30383">
    <property type="entry name" value="THIOESTERASE 1/PROTEASE 1/LYSOPHOSPHOLIPASE L1"/>
    <property type="match status" value="1"/>
</dbReference>
<dbReference type="Pfam" id="PF13472">
    <property type="entry name" value="Lipase_GDSL_2"/>
    <property type="match status" value="1"/>
</dbReference>
<dbReference type="GO" id="GO:0016788">
    <property type="term" value="F:hydrolase activity, acting on ester bonds"/>
    <property type="evidence" value="ECO:0007669"/>
    <property type="project" value="UniProtKB-ARBA"/>
</dbReference>
<evidence type="ECO:0000313" key="3">
    <source>
        <dbReference type="Proteomes" id="UP000198670"/>
    </source>
</evidence>
<protein>
    <submittedName>
        <fullName evidence="2">Lysophospholipase L1</fullName>
    </submittedName>
</protein>
<name>A0A1I3HFK2_9SPHI</name>
<dbReference type="InterPro" id="IPR036514">
    <property type="entry name" value="SGNH_hydro_sf"/>
</dbReference>
<dbReference type="CDD" id="cd00229">
    <property type="entry name" value="SGNH_hydrolase"/>
    <property type="match status" value="1"/>
</dbReference>
<organism evidence="2 3">
    <name type="scientific">Parapedobacter indicus</name>
    <dbReference type="NCBI Taxonomy" id="1477437"/>
    <lineage>
        <taxon>Bacteria</taxon>
        <taxon>Pseudomonadati</taxon>
        <taxon>Bacteroidota</taxon>
        <taxon>Sphingobacteriia</taxon>
        <taxon>Sphingobacteriales</taxon>
        <taxon>Sphingobacteriaceae</taxon>
        <taxon>Parapedobacter</taxon>
    </lineage>
</organism>
<evidence type="ECO:0000313" key="2">
    <source>
        <dbReference type="EMBL" id="SFI34452.1"/>
    </source>
</evidence>
<dbReference type="SUPFAM" id="SSF52266">
    <property type="entry name" value="SGNH hydrolase"/>
    <property type="match status" value="1"/>
</dbReference>
<dbReference type="STRING" id="1477437.SAMN05444682_103341"/>
<dbReference type="OrthoDB" id="1246242at2"/>
<sequence length="273" mass="31357">MRSIFLCFFIILIGCSFGQRQEVWLALGDSITYLNEHPDEAGNRITKGYMTLVTEKQPHIRYINQGHNGWTAVRIAEQIDKLGLEKADYYSVFLGTNDWWAGLPLGSTADYRRNSGAGTTSGAFRIIVEKLRSLNPDATIILITPMQRSDFVYINNYDNKAWGSYKPNKNGQTLEAFADTIRAIGLQEGFKIVDLYHHPKLNLHKLVKFKWLKDSTSGEYRKYRYPMYTEVPFNPDTDEYPYPEEAIGMTYDGLHPSDKGYRIIAKELLTIMK</sequence>
<gene>
    <name evidence="2" type="ORF">SAMN05444682_103341</name>
</gene>
<dbReference type="Proteomes" id="UP000198670">
    <property type="component" value="Unassembled WGS sequence"/>
</dbReference>
<dbReference type="Gene3D" id="3.40.50.1110">
    <property type="entry name" value="SGNH hydrolase"/>
    <property type="match status" value="1"/>
</dbReference>
<dbReference type="EMBL" id="FOQO01000003">
    <property type="protein sequence ID" value="SFI34452.1"/>
    <property type="molecule type" value="Genomic_DNA"/>
</dbReference>
<proteinExistence type="predicted"/>
<dbReference type="PROSITE" id="PS51257">
    <property type="entry name" value="PROKAR_LIPOPROTEIN"/>
    <property type="match status" value="1"/>
</dbReference>
<dbReference type="InterPro" id="IPR051532">
    <property type="entry name" value="Ester_Hydrolysis_Enzymes"/>
</dbReference>
<reference evidence="2 3" key="1">
    <citation type="submission" date="2016-10" db="EMBL/GenBank/DDBJ databases">
        <authorList>
            <person name="de Groot N.N."/>
        </authorList>
    </citation>
    <scope>NUCLEOTIDE SEQUENCE [LARGE SCALE GENOMIC DNA]</scope>
    <source>
        <strain evidence="2 3">RK1</strain>
    </source>
</reference>
<keyword evidence="3" id="KW-1185">Reference proteome</keyword>
<accession>A0A1I3HFK2</accession>